<reference evidence="4 5" key="1">
    <citation type="submission" date="2019-05" db="EMBL/GenBank/DDBJ databases">
        <title>The metagenome of a microbial culture collection derived from dairy environment covers the genomic content of the human microbiome.</title>
        <authorList>
            <person name="Roder T."/>
            <person name="Wuthrich D."/>
            <person name="Sattari Z."/>
            <person name="Von Ah U."/>
            <person name="Bar C."/>
            <person name="Ronchi F."/>
            <person name="Macpherson A.J."/>
            <person name="Ganal-Vonarburg S.C."/>
            <person name="Bruggmann R."/>
            <person name="Vergeres G."/>
        </authorList>
    </citation>
    <scope>NUCLEOTIDE SEQUENCE [LARGE SCALE GENOMIC DNA]</scope>
    <source>
        <strain evidence="4 5">FAM 24235</strain>
    </source>
</reference>
<gene>
    <name evidence="4" type="ORF">FEZ48_07840</name>
</gene>
<dbReference type="RefSeq" id="WP_138472041.1">
    <property type="nucleotide sequence ID" value="NZ_VBTE01000021.1"/>
</dbReference>
<feature type="domain" description="N-terminal" evidence="3">
    <location>
        <begin position="16"/>
        <end position="126"/>
    </location>
</feature>
<evidence type="ECO:0000313" key="5">
    <source>
        <dbReference type="Proteomes" id="UP000307201"/>
    </source>
</evidence>
<feature type="coiled-coil region" evidence="1">
    <location>
        <begin position="1"/>
        <end position="28"/>
    </location>
</feature>
<dbReference type="Pfam" id="PF08401">
    <property type="entry name" value="ArdcN"/>
    <property type="match status" value="1"/>
</dbReference>
<name>A0A5R9C2P7_9LACT</name>
<dbReference type="GO" id="GO:0003697">
    <property type="term" value="F:single-stranded DNA binding"/>
    <property type="evidence" value="ECO:0007669"/>
    <property type="project" value="InterPro"/>
</dbReference>
<sequence length="468" mass="55208">MAKWKKSRADKKKQIDELTNKMNEAIKGYQKSPEEELKLLNYLKQFRKYSVRNAALIQTQYNGAVGVGSYKQFQEKGYQVQKGEKAIRILAPRFQDVFKDKNNVEKIVTKANTEEKKQIDNGKIKVKNKLVGYINVSVFDITQTDCPEEDYPKLYPNRPENFKFSGKEEEFKSFNRAVHDYAKEKNIPVKHRKTHSAAKGYYVPSDHYILLRDDLSKTEETKVLLHELAHAQMHNEQRMKEKNMSIVDTSVLEYQAEMTAYVVSSTFELDTEDYSKKYLASWTKKEVENEEYLQSLEEVKKVSGKMIERITERYNSLQQEQEQNLKEDNKLLTDREIANRLKFFTDKYGKNHYDELKDTQLKCTKISSENQSGGKYQIHTVRLETEDNQVFTQKVHTPKIDMTEIKKWEKGMTGKEWLDRNFLRDVLIKHPDLKERNMNGIHLNNNEHEDKLRDISEVTKHKEKTQSM</sequence>
<evidence type="ECO:0000256" key="1">
    <source>
        <dbReference type="SAM" id="Coils"/>
    </source>
</evidence>
<dbReference type="Pfam" id="PF06114">
    <property type="entry name" value="Peptidase_M78"/>
    <property type="match status" value="1"/>
</dbReference>
<dbReference type="OrthoDB" id="9803716at2"/>
<accession>A0A5R9C2P7</accession>
<dbReference type="AlphaFoldDB" id="A0A5R9C2P7"/>
<evidence type="ECO:0000313" key="4">
    <source>
        <dbReference type="EMBL" id="TLQ07030.1"/>
    </source>
</evidence>
<evidence type="ECO:0000259" key="3">
    <source>
        <dbReference type="Pfam" id="PF08401"/>
    </source>
</evidence>
<organism evidence="4 5">
    <name type="scientific">Marinilactibacillus psychrotolerans</name>
    <dbReference type="NCBI Taxonomy" id="191770"/>
    <lineage>
        <taxon>Bacteria</taxon>
        <taxon>Bacillati</taxon>
        <taxon>Bacillota</taxon>
        <taxon>Bacilli</taxon>
        <taxon>Lactobacillales</taxon>
        <taxon>Carnobacteriaceae</taxon>
        <taxon>Marinilactibacillus</taxon>
    </lineage>
</organism>
<dbReference type="EMBL" id="VBTE01000021">
    <property type="protein sequence ID" value="TLQ07030.1"/>
    <property type="molecule type" value="Genomic_DNA"/>
</dbReference>
<dbReference type="InterPro" id="IPR013610">
    <property type="entry name" value="ArdC_N"/>
</dbReference>
<evidence type="ECO:0000259" key="2">
    <source>
        <dbReference type="Pfam" id="PF06114"/>
    </source>
</evidence>
<dbReference type="InterPro" id="IPR010359">
    <property type="entry name" value="IrrE_HExxH"/>
</dbReference>
<comment type="caution">
    <text evidence="4">The sequence shown here is derived from an EMBL/GenBank/DDBJ whole genome shotgun (WGS) entry which is preliminary data.</text>
</comment>
<dbReference type="Proteomes" id="UP000307201">
    <property type="component" value="Unassembled WGS sequence"/>
</dbReference>
<feature type="domain" description="IrrE N-terminal-like" evidence="2">
    <location>
        <begin position="187"/>
        <end position="295"/>
    </location>
</feature>
<proteinExistence type="predicted"/>
<protein>
    <submittedName>
        <fullName evidence="4">ImmA/IrrE family metallo-endopeptidase</fullName>
    </submittedName>
</protein>
<keyword evidence="1" id="KW-0175">Coiled coil</keyword>
<dbReference type="Gene3D" id="1.10.10.2910">
    <property type="match status" value="1"/>
</dbReference>